<comment type="caution">
    <text evidence="2">The sequence shown here is derived from an EMBL/GenBank/DDBJ whole genome shotgun (WGS) entry which is preliminary data.</text>
</comment>
<gene>
    <name evidence="2" type="ORF">NX773_01455</name>
</gene>
<dbReference type="Pfam" id="PF20420">
    <property type="entry name" value="DUF6702"/>
    <property type="match status" value="1"/>
</dbReference>
<proteinExistence type="predicted"/>
<evidence type="ECO:0000256" key="1">
    <source>
        <dbReference type="SAM" id="SignalP"/>
    </source>
</evidence>
<dbReference type="Proteomes" id="UP001205861">
    <property type="component" value="Unassembled WGS sequence"/>
</dbReference>
<feature type="chain" id="PRO_5045132329" description="Chalcone isomerase domain-containing protein" evidence="1">
    <location>
        <begin position="38"/>
        <end position="178"/>
    </location>
</feature>
<evidence type="ECO:0008006" key="4">
    <source>
        <dbReference type="Google" id="ProtNLM"/>
    </source>
</evidence>
<protein>
    <recommendedName>
        <fullName evidence="4">Chalcone isomerase domain-containing protein</fullName>
    </recommendedName>
</protein>
<keyword evidence="3" id="KW-1185">Reference proteome</keyword>
<evidence type="ECO:0000313" key="2">
    <source>
        <dbReference type="EMBL" id="MCS0606830.1"/>
    </source>
</evidence>
<dbReference type="RefSeq" id="WP_258854632.1">
    <property type="nucleotide sequence ID" value="NZ_JANUGV010000001.1"/>
</dbReference>
<name>A0ABT2BEG6_9BURK</name>
<keyword evidence="1" id="KW-0732">Signal</keyword>
<organism evidence="2 3">
    <name type="scientific">Massilia solisilvae</name>
    <dbReference type="NCBI Taxonomy" id="1811225"/>
    <lineage>
        <taxon>Bacteria</taxon>
        <taxon>Pseudomonadati</taxon>
        <taxon>Pseudomonadota</taxon>
        <taxon>Betaproteobacteria</taxon>
        <taxon>Burkholderiales</taxon>
        <taxon>Oxalobacteraceae</taxon>
        <taxon>Telluria group</taxon>
        <taxon>Massilia</taxon>
    </lineage>
</organism>
<evidence type="ECO:0000313" key="3">
    <source>
        <dbReference type="Proteomes" id="UP001205861"/>
    </source>
</evidence>
<sequence>MNNRPSPRRKPGPMLSLTTRSVAGIAGSLAIAFAAHAHNFHAGITDISFNARTGSTEVVHTYMAHDVEALLANMYQRQFDLSQPDDQEVLRKYIERQFWLQGQDQRRLALRWVGVTADAQSVMIYQEAEQTPLSKAALVHDEVMTDFLPDQVNTVNINENGSVRTLNFDSKTADRPLR</sequence>
<reference evidence="2 3" key="1">
    <citation type="submission" date="2022-08" db="EMBL/GenBank/DDBJ databases">
        <title>Reclassification of Massilia species as members of the genera Telluria, Duganella, Pseudoduganella, Mokoshia gen. nov. and Zemynaea gen. nov. using orthogonal and non-orthogonal genome-based approaches.</title>
        <authorList>
            <person name="Bowman J.P."/>
        </authorList>
    </citation>
    <scope>NUCLEOTIDE SEQUENCE [LARGE SCALE GENOMIC DNA]</scope>
    <source>
        <strain evidence="2 3">JCM 31607</strain>
    </source>
</reference>
<dbReference type="InterPro" id="IPR046525">
    <property type="entry name" value="DUF6702"/>
</dbReference>
<accession>A0ABT2BEG6</accession>
<dbReference type="EMBL" id="JANUGV010000001">
    <property type="protein sequence ID" value="MCS0606830.1"/>
    <property type="molecule type" value="Genomic_DNA"/>
</dbReference>
<feature type="signal peptide" evidence="1">
    <location>
        <begin position="1"/>
        <end position="37"/>
    </location>
</feature>